<dbReference type="KEGG" id="btn:BTF1_06310"/>
<organism evidence="1 2">
    <name type="scientific">Bacillus thuringiensis HD-789</name>
    <dbReference type="NCBI Taxonomy" id="1217737"/>
    <lineage>
        <taxon>Bacteria</taxon>
        <taxon>Bacillati</taxon>
        <taxon>Bacillota</taxon>
        <taxon>Bacilli</taxon>
        <taxon>Bacillales</taxon>
        <taxon>Bacillaceae</taxon>
        <taxon>Bacillus</taxon>
        <taxon>Bacillus cereus group</taxon>
    </lineage>
</organism>
<gene>
    <name evidence="1" type="ORF">BTF1_06310</name>
</gene>
<reference evidence="1 2" key="1">
    <citation type="journal article" date="2013" name="Genome Announc.">
        <title>Complete Genome Sequence of Bacillus thuringiensis Serovar Israelensis Strain HD-789.</title>
        <authorList>
            <person name="Doggett N.A."/>
            <person name="Stubben C.J."/>
            <person name="Chertkov O."/>
            <person name="Bruce D.C."/>
            <person name="Detter J.C."/>
            <person name="Johnson S.L."/>
            <person name="Han C.S."/>
        </authorList>
    </citation>
    <scope>NUCLEOTIDE SEQUENCE [LARGE SCALE GENOMIC DNA]</scope>
    <source>
        <strain evidence="1 2">HD-789</strain>
    </source>
</reference>
<name>A0A9W3JKM4_BACTU</name>
<dbReference type="EMBL" id="CP003763">
    <property type="protein sequence ID" value="AFQ25479.1"/>
    <property type="molecule type" value="Genomic_DNA"/>
</dbReference>
<protein>
    <submittedName>
        <fullName evidence="1">Uncharacterized protein</fullName>
    </submittedName>
</protein>
<evidence type="ECO:0000313" key="2">
    <source>
        <dbReference type="Proteomes" id="UP000005257"/>
    </source>
</evidence>
<proteinExistence type="predicted"/>
<evidence type="ECO:0000313" key="1">
    <source>
        <dbReference type="EMBL" id="AFQ25479.1"/>
    </source>
</evidence>
<dbReference type="RefSeq" id="WP_002162860.1">
    <property type="nucleotide sequence ID" value="NC_018508.1"/>
</dbReference>
<accession>A0A9W3JKM4</accession>
<dbReference type="Proteomes" id="UP000005257">
    <property type="component" value="Chromosome"/>
</dbReference>
<dbReference type="AlphaFoldDB" id="A0A9W3JKM4"/>
<sequence>MDILQDSWFTVKQIAQNTYAISEYGTGIHPLQNFSIQFQLQKRCFRIRKHLLLFIPHLRAVRLPHQNSAEAKKLNEGGLPLKARLVRANNQLIKVSIYIFYLQSLLKPYLLVQMYAFDFYLQQIY</sequence>